<evidence type="ECO:0000256" key="1">
    <source>
        <dbReference type="ARBA" id="ARBA00004651"/>
    </source>
</evidence>
<comment type="caution">
    <text evidence="8">The sequence shown here is derived from an EMBL/GenBank/DDBJ whole genome shotgun (WGS) entry which is preliminary data.</text>
</comment>
<organism evidence="8 9">
    <name type="scientific">Dolosigranulum pigrum</name>
    <dbReference type="NCBI Taxonomy" id="29394"/>
    <lineage>
        <taxon>Bacteria</taxon>
        <taxon>Bacillati</taxon>
        <taxon>Bacillota</taxon>
        <taxon>Bacilli</taxon>
        <taxon>Lactobacillales</taxon>
        <taxon>Carnobacteriaceae</taxon>
        <taxon>Dolosigranulum</taxon>
    </lineage>
</organism>
<evidence type="ECO:0000256" key="7">
    <source>
        <dbReference type="SAM" id="Phobius"/>
    </source>
</evidence>
<dbReference type="RefSeq" id="WP_146737450.1">
    <property type="nucleotide sequence ID" value="NZ_NAQV01000082.1"/>
</dbReference>
<feature type="transmembrane region" description="Helical" evidence="7">
    <location>
        <begin position="12"/>
        <end position="36"/>
    </location>
</feature>
<evidence type="ECO:0000256" key="2">
    <source>
        <dbReference type="ARBA" id="ARBA00007430"/>
    </source>
</evidence>
<keyword evidence="5 7" id="KW-1133">Transmembrane helix</keyword>
<evidence type="ECO:0000313" key="9">
    <source>
        <dbReference type="Proteomes" id="UP000249099"/>
    </source>
</evidence>
<sequence length="85" mass="9541">MLFEQFKKGILYTAIGKYSLVIIQLFVQAILARLLVPEEFGIVSAINIFLVFFQLLSDFGIGAAIVQNKDLTDSDINSIFSFSIY</sequence>
<reference evidence="8 9" key="1">
    <citation type="submission" date="2017-03" db="EMBL/GenBank/DDBJ databases">
        <title>wgs assembly of Dolosigranulum pigrum KPL CDC strains.</title>
        <authorList>
            <person name="Brugger S.D."/>
            <person name="Pettigrew M."/>
            <person name="Kong Y."/>
            <person name="Lemon K.P."/>
        </authorList>
    </citation>
    <scope>NUCLEOTIDE SEQUENCE [LARGE SCALE GENOMIC DNA]</scope>
    <source>
        <strain evidence="8 9">KPL1931_CDC4294-98</strain>
    </source>
</reference>
<name>A0A328KFN5_9LACT</name>
<dbReference type="GO" id="GO:0005886">
    <property type="term" value="C:plasma membrane"/>
    <property type="evidence" value="ECO:0007669"/>
    <property type="project" value="UniProtKB-SubCell"/>
</dbReference>
<gene>
    <name evidence="8" type="ORF">B8A44_09975</name>
</gene>
<dbReference type="PANTHER" id="PTHR30250">
    <property type="entry name" value="PST FAMILY PREDICTED COLANIC ACID TRANSPORTER"/>
    <property type="match status" value="1"/>
</dbReference>
<dbReference type="AlphaFoldDB" id="A0A328KFN5"/>
<evidence type="ECO:0000256" key="3">
    <source>
        <dbReference type="ARBA" id="ARBA00022475"/>
    </source>
</evidence>
<accession>A0A328KFN5</accession>
<comment type="subcellular location">
    <subcellularLocation>
        <location evidence="1">Cell membrane</location>
        <topology evidence="1">Multi-pass membrane protein</topology>
    </subcellularLocation>
</comment>
<keyword evidence="6 7" id="KW-0472">Membrane</keyword>
<dbReference type="InterPro" id="IPR050833">
    <property type="entry name" value="Poly_Biosynth_Transport"/>
</dbReference>
<dbReference type="Pfam" id="PF13440">
    <property type="entry name" value="Polysacc_synt_3"/>
    <property type="match status" value="1"/>
</dbReference>
<dbReference type="PANTHER" id="PTHR30250:SF10">
    <property type="entry name" value="LIPOPOLYSACCHARIDE BIOSYNTHESIS PROTEIN WZXC"/>
    <property type="match status" value="1"/>
</dbReference>
<evidence type="ECO:0000256" key="5">
    <source>
        <dbReference type="ARBA" id="ARBA00022989"/>
    </source>
</evidence>
<keyword evidence="4 7" id="KW-0812">Transmembrane</keyword>
<comment type="similarity">
    <text evidence="2">Belongs to the polysaccharide synthase family.</text>
</comment>
<dbReference type="EMBL" id="NAQV01000082">
    <property type="protein sequence ID" value="RAN61227.1"/>
    <property type="molecule type" value="Genomic_DNA"/>
</dbReference>
<evidence type="ECO:0000313" key="8">
    <source>
        <dbReference type="EMBL" id="RAN61227.1"/>
    </source>
</evidence>
<evidence type="ECO:0000256" key="4">
    <source>
        <dbReference type="ARBA" id="ARBA00022692"/>
    </source>
</evidence>
<keyword evidence="3" id="KW-1003">Cell membrane</keyword>
<dbReference type="Proteomes" id="UP000249099">
    <property type="component" value="Unassembled WGS sequence"/>
</dbReference>
<evidence type="ECO:0000256" key="6">
    <source>
        <dbReference type="ARBA" id="ARBA00023136"/>
    </source>
</evidence>
<feature type="transmembrane region" description="Helical" evidence="7">
    <location>
        <begin position="42"/>
        <end position="66"/>
    </location>
</feature>
<proteinExistence type="inferred from homology"/>
<feature type="non-terminal residue" evidence="8">
    <location>
        <position position="85"/>
    </location>
</feature>
<protein>
    <submittedName>
        <fullName evidence="8">Lipopolysaccharide biosynthesis protein</fullName>
    </submittedName>
</protein>